<dbReference type="PROSITE" id="PS50839">
    <property type="entry name" value="CHASE"/>
    <property type="match status" value="1"/>
</dbReference>
<dbReference type="InterPro" id="IPR013767">
    <property type="entry name" value="PAS_fold"/>
</dbReference>
<feature type="domain" description="PAS" evidence="16">
    <location>
        <begin position="383"/>
        <end position="436"/>
    </location>
</feature>
<keyword evidence="9" id="KW-0067">ATP-binding</keyword>
<evidence type="ECO:0000256" key="13">
    <source>
        <dbReference type="SAM" id="Coils"/>
    </source>
</evidence>
<dbReference type="GO" id="GO:0000155">
    <property type="term" value="F:phosphorelay sensor kinase activity"/>
    <property type="evidence" value="ECO:0007669"/>
    <property type="project" value="InterPro"/>
</dbReference>
<dbReference type="Pfam" id="PF03924">
    <property type="entry name" value="CHASE"/>
    <property type="match status" value="1"/>
</dbReference>
<dbReference type="FunFam" id="3.30.565.10:FF:000006">
    <property type="entry name" value="Sensor histidine kinase WalK"/>
    <property type="match status" value="1"/>
</dbReference>
<feature type="domain" description="PAS" evidence="16">
    <location>
        <begin position="632"/>
        <end position="702"/>
    </location>
</feature>
<dbReference type="InterPro" id="IPR035965">
    <property type="entry name" value="PAS-like_dom_sf"/>
</dbReference>
<dbReference type="PANTHER" id="PTHR43047:SF64">
    <property type="entry name" value="HISTIDINE KINASE CONTAINING CHEY-HOMOLOGOUS RECEIVER DOMAIN AND PAS DOMAIN-RELATED"/>
    <property type="match status" value="1"/>
</dbReference>
<comment type="caution">
    <text evidence="19">The sequence shown here is derived from an EMBL/GenBank/DDBJ whole genome shotgun (WGS) entry which is preliminary data.</text>
</comment>
<evidence type="ECO:0000256" key="14">
    <source>
        <dbReference type="SAM" id="Phobius"/>
    </source>
</evidence>
<dbReference type="Pfam" id="PF13426">
    <property type="entry name" value="PAS_9"/>
    <property type="match status" value="2"/>
</dbReference>
<evidence type="ECO:0000259" key="18">
    <source>
        <dbReference type="PROSITE" id="PS50839"/>
    </source>
</evidence>
<feature type="domain" description="PAC" evidence="17">
    <location>
        <begin position="581"/>
        <end position="631"/>
    </location>
</feature>
<dbReference type="NCBIfam" id="TIGR00229">
    <property type="entry name" value="sensory_box"/>
    <property type="match status" value="4"/>
</dbReference>
<dbReference type="Gene3D" id="3.30.450.20">
    <property type="entry name" value="PAS domain"/>
    <property type="match status" value="4"/>
</dbReference>
<dbReference type="AlphaFoldDB" id="A0A840MNJ1"/>
<dbReference type="Pfam" id="PF02518">
    <property type="entry name" value="HATPase_c"/>
    <property type="match status" value="1"/>
</dbReference>
<dbReference type="RefSeq" id="WP_184033617.1">
    <property type="nucleotide sequence ID" value="NZ_JACHHY010000001.1"/>
</dbReference>
<comment type="catalytic activity">
    <reaction evidence="1">
        <text>ATP + protein L-histidine = ADP + protein N-phospho-L-histidine.</text>
        <dbReference type="EC" id="2.7.13.3"/>
    </reaction>
</comment>
<protein>
    <recommendedName>
        <fullName evidence="3">histidine kinase</fullName>
        <ecNumber evidence="3">2.7.13.3</ecNumber>
    </recommendedName>
</protein>
<keyword evidence="7" id="KW-0547">Nucleotide-binding</keyword>
<evidence type="ECO:0000259" key="16">
    <source>
        <dbReference type="PROSITE" id="PS50112"/>
    </source>
</evidence>
<dbReference type="SMART" id="SM00388">
    <property type="entry name" value="HisKA"/>
    <property type="match status" value="1"/>
</dbReference>
<evidence type="ECO:0000256" key="6">
    <source>
        <dbReference type="ARBA" id="ARBA00022692"/>
    </source>
</evidence>
<dbReference type="InterPro" id="IPR003661">
    <property type="entry name" value="HisK_dim/P_dom"/>
</dbReference>
<reference evidence="19 20" key="1">
    <citation type="submission" date="2020-08" db="EMBL/GenBank/DDBJ databases">
        <title>Genomic Encyclopedia of Type Strains, Phase IV (KMG-IV): sequencing the most valuable type-strain genomes for metagenomic binning, comparative biology and taxonomic classification.</title>
        <authorList>
            <person name="Goeker M."/>
        </authorList>
    </citation>
    <scope>NUCLEOTIDE SEQUENCE [LARGE SCALE GENOMIC DNA]</scope>
    <source>
        <strain evidence="19 20">DSM 27165</strain>
    </source>
</reference>
<comment type="subcellular location">
    <subcellularLocation>
        <location evidence="2">Cell inner membrane</location>
        <topology evidence="2">Multi-pass membrane protein</topology>
    </subcellularLocation>
</comment>
<evidence type="ECO:0000256" key="8">
    <source>
        <dbReference type="ARBA" id="ARBA00022777"/>
    </source>
</evidence>
<dbReference type="InterPro" id="IPR036097">
    <property type="entry name" value="HisK_dim/P_sf"/>
</dbReference>
<evidence type="ECO:0000313" key="19">
    <source>
        <dbReference type="EMBL" id="MBB5016811.1"/>
    </source>
</evidence>
<evidence type="ECO:0000256" key="4">
    <source>
        <dbReference type="ARBA" id="ARBA00022553"/>
    </source>
</evidence>
<organism evidence="19 20">
    <name type="scientific">Chitinivorax tropicus</name>
    <dbReference type="NCBI Taxonomy" id="714531"/>
    <lineage>
        <taxon>Bacteria</taxon>
        <taxon>Pseudomonadati</taxon>
        <taxon>Pseudomonadota</taxon>
        <taxon>Betaproteobacteria</taxon>
        <taxon>Chitinivorax</taxon>
    </lineage>
</organism>
<dbReference type="Pfam" id="PF00512">
    <property type="entry name" value="HisKA"/>
    <property type="match status" value="1"/>
</dbReference>
<evidence type="ECO:0000256" key="2">
    <source>
        <dbReference type="ARBA" id="ARBA00004429"/>
    </source>
</evidence>
<dbReference type="GO" id="GO:0005524">
    <property type="term" value="F:ATP binding"/>
    <property type="evidence" value="ECO:0007669"/>
    <property type="project" value="UniProtKB-KW"/>
</dbReference>
<dbReference type="Pfam" id="PF08448">
    <property type="entry name" value="PAS_4"/>
    <property type="match status" value="1"/>
</dbReference>
<dbReference type="InterPro" id="IPR006189">
    <property type="entry name" value="CHASE_dom"/>
</dbReference>
<dbReference type="GO" id="GO:0006355">
    <property type="term" value="P:regulation of DNA-templated transcription"/>
    <property type="evidence" value="ECO:0007669"/>
    <property type="project" value="InterPro"/>
</dbReference>
<dbReference type="EMBL" id="JACHHY010000001">
    <property type="protein sequence ID" value="MBB5016811.1"/>
    <property type="molecule type" value="Genomic_DNA"/>
</dbReference>
<dbReference type="PRINTS" id="PR00344">
    <property type="entry name" value="BCTRLSENSOR"/>
</dbReference>
<keyword evidence="20" id="KW-1185">Reference proteome</keyword>
<keyword evidence="11" id="KW-0902">Two-component regulatory system</keyword>
<evidence type="ECO:0000256" key="5">
    <source>
        <dbReference type="ARBA" id="ARBA00022679"/>
    </source>
</evidence>
<evidence type="ECO:0000256" key="7">
    <source>
        <dbReference type="ARBA" id="ARBA00022741"/>
    </source>
</evidence>
<proteinExistence type="predicted"/>
<dbReference type="SUPFAM" id="SSF55874">
    <property type="entry name" value="ATPase domain of HSP90 chaperone/DNA topoisomerase II/histidine kinase"/>
    <property type="match status" value="1"/>
</dbReference>
<dbReference type="Pfam" id="PF00989">
    <property type="entry name" value="PAS"/>
    <property type="match status" value="1"/>
</dbReference>
<feature type="domain" description="Histidine kinase" evidence="15">
    <location>
        <begin position="905"/>
        <end position="1126"/>
    </location>
</feature>
<feature type="coiled-coil region" evidence="13">
    <location>
        <begin position="356"/>
        <end position="386"/>
    </location>
</feature>
<dbReference type="InterPro" id="IPR005467">
    <property type="entry name" value="His_kinase_dom"/>
</dbReference>
<dbReference type="InterPro" id="IPR013656">
    <property type="entry name" value="PAS_4"/>
</dbReference>
<evidence type="ECO:0000256" key="11">
    <source>
        <dbReference type="ARBA" id="ARBA00023012"/>
    </source>
</evidence>
<keyword evidence="6 14" id="KW-0812">Transmembrane</keyword>
<evidence type="ECO:0000256" key="3">
    <source>
        <dbReference type="ARBA" id="ARBA00012438"/>
    </source>
</evidence>
<dbReference type="InterPro" id="IPR004358">
    <property type="entry name" value="Sig_transdc_His_kin-like_C"/>
</dbReference>
<keyword evidence="12 14" id="KW-0472">Membrane</keyword>
<dbReference type="PROSITE" id="PS50109">
    <property type="entry name" value="HIS_KIN"/>
    <property type="match status" value="1"/>
</dbReference>
<dbReference type="InterPro" id="IPR001610">
    <property type="entry name" value="PAC"/>
</dbReference>
<keyword evidence="4" id="KW-0597">Phosphoprotein</keyword>
<dbReference type="InterPro" id="IPR000014">
    <property type="entry name" value="PAS"/>
</dbReference>
<dbReference type="CDD" id="cd00075">
    <property type="entry name" value="HATPase"/>
    <property type="match status" value="1"/>
</dbReference>
<name>A0A840MNJ1_9PROT</name>
<evidence type="ECO:0000256" key="10">
    <source>
        <dbReference type="ARBA" id="ARBA00022989"/>
    </source>
</evidence>
<dbReference type="Gene3D" id="1.10.287.130">
    <property type="match status" value="1"/>
</dbReference>
<dbReference type="InterPro" id="IPR042240">
    <property type="entry name" value="CHASE_sf"/>
</dbReference>
<accession>A0A840MNJ1</accession>
<dbReference type="SUPFAM" id="SSF55785">
    <property type="entry name" value="PYP-like sensor domain (PAS domain)"/>
    <property type="match status" value="4"/>
</dbReference>
<evidence type="ECO:0000313" key="20">
    <source>
        <dbReference type="Proteomes" id="UP000575898"/>
    </source>
</evidence>
<dbReference type="Gene3D" id="3.30.450.350">
    <property type="entry name" value="CHASE domain"/>
    <property type="match status" value="1"/>
</dbReference>
<dbReference type="EC" id="2.7.13.3" evidence="3"/>
<keyword evidence="8" id="KW-0418">Kinase</keyword>
<feature type="transmembrane region" description="Helical" evidence="14">
    <location>
        <begin position="324"/>
        <end position="343"/>
    </location>
</feature>
<gene>
    <name evidence="19" type="ORF">HNQ59_000073</name>
</gene>
<dbReference type="SMART" id="SM00387">
    <property type="entry name" value="HATPase_c"/>
    <property type="match status" value="1"/>
</dbReference>
<sequence>MTKQVVGPAKWVRFTFARLFRSLTLRPSLKWVVLMVGLVLTGISTWQTSLDADRAAGERAHLKANVRLAALSAELARVESYSRQFSAFFTVDAFPHFRQFNAYATALGKMPRGTIMVGLVARVRSDHIPHFQQRFAAATEDVPELSGVRFPWSQAGASRPYYYPLKYAYPLVGIPVGTDIVGMPQLRRSFADALNKGGPLVTPPFQLEVDGSTRTLVALITPVQREAQASAEGFVMLLLDVDRLLSAIVDSDATHDRMTVTVVDYSDPRQGRRLYPLNDPREVGQVLTPHGARFQHDVEFGGRRWAVYLEGEVRPDNDMIWSRLIIGFGLTALALLLVVGAQYRGFEAVQVTGERLKRAAESNEALKTLLQQREQTESALRNSEARMRTILDASSDAIVLFDRLGTIEMFNPAAEQMFGHQRGQVIGGHVSILMPETMRQEGAAQQVLDSMVEGVGQTRELLALRCNGELFPLELTINVAELAGTRYFVATGREITERKKAERLLFESEYKHRAILDAAYIGIYVLQDEMLQYVNPTFARYFRMKREHMQSLAPLSLLAPESHDSFREQCELAYASSNHVLPVEVTCLRSDGTRFVGLLTMQRITYANHPGLTGSLLDVTERKQVEEAVRQSEQKTRAILAALPDTTIRLDLDGVVLDCRSPDERLMGLFSASLIGHALDKVFSDSVAQRIRLYIEQAARARQIKQLEFGMQVGSAGMTFDARIAPYGPTECLLILRDITERKRTEAELIRHRDHLAEMVTERTSELQAMLDTTPLAMARLAQRTFVDVNRAMEELFKRRGVDFMGQRTRMIYPDDASYLAFGQRIYPSLGRGEVFHDEVKFVDADGEHFWCEMYGKAIDPTNPLGSSVWVFQDITERKITEQALTEAKEIAESANRAKSEFLANMSHELRTPMHAILGFADMGLSKSEVAAREKLAHYFDRIRQSGKRLLSILNDLLDLSKLEAGKMEYRFERRDVIPVIEEAVDELHQLAADKQIQIHVQPSGETWGDFDTLRVSQVVRNLLSNAIKFSPTNLQIEVTCGREPWFNKMALRVTVRDWGPGVPEQEIDRIFDKFIQSSQTKTGAGGTGLGLAICREIAHAHGGEITARNHHDGGVSFSFVLPDSYRGNDGKLP</sequence>
<dbReference type="SMART" id="SM00086">
    <property type="entry name" value="PAC"/>
    <property type="match status" value="3"/>
</dbReference>
<evidence type="ECO:0000256" key="9">
    <source>
        <dbReference type="ARBA" id="ARBA00022840"/>
    </source>
</evidence>
<evidence type="ECO:0000256" key="1">
    <source>
        <dbReference type="ARBA" id="ARBA00000085"/>
    </source>
</evidence>
<keyword evidence="5" id="KW-0808">Transferase</keyword>
<evidence type="ECO:0000259" key="17">
    <source>
        <dbReference type="PROSITE" id="PS50113"/>
    </source>
</evidence>
<dbReference type="InterPro" id="IPR036890">
    <property type="entry name" value="HATPase_C_sf"/>
</dbReference>
<dbReference type="SUPFAM" id="SSF47384">
    <property type="entry name" value="Homodimeric domain of signal transducing histidine kinase"/>
    <property type="match status" value="1"/>
</dbReference>
<feature type="domain" description="PAC" evidence="17">
    <location>
        <begin position="836"/>
        <end position="887"/>
    </location>
</feature>
<dbReference type="InterPro" id="IPR003594">
    <property type="entry name" value="HATPase_dom"/>
</dbReference>
<evidence type="ECO:0000259" key="15">
    <source>
        <dbReference type="PROSITE" id="PS50109"/>
    </source>
</evidence>
<keyword evidence="10 14" id="KW-1133">Transmembrane helix</keyword>
<dbReference type="GO" id="GO:0005886">
    <property type="term" value="C:plasma membrane"/>
    <property type="evidence" value="ECO:0007669"/>
    <property type="project" value="UniProtKB-SubCell"/>
</dbReference>
<dbReference type="CDD" id="cd00082">
    <property type="entry name" value="HisKA"/>
    <property type="match status" value="1"/>
</dbReference>
<dbReference type="FunFam" id="1.10.287.130:FF:000038">
    <property type="entry name" value="Sensory transduction histidine kinase"/>
    <property type="match status" value="1"/>
</dbReference>
<dbReference type="PANTHER" id="PTHR43047">
    <property type="entry name" value="TWO-COMPONENT HISTIDINE PROTEIN KINASE"/>
    <property type="match status" value="1"/>
</dbReference>
<dbReference type="SMART" id="SM01079">
    <property type="entry name" value="CHASE"/>
    <property type="match status" value="1"/>
</dbReference>
<feature type="domain" description="CHASE" evidence="18">
    <location>
        <begin position="160"/>
        <end position="308"/>
    </location>
</feature>
<dbReference type="Gene3D" id="3.30.565.10">
    <property type="entry name" value="Histidine kinase-like ATPase, C-terminal domain"/>
    <property type="match status" value="1"/>
</dbReference>
<evidence type="ECO:0000256" key="12">
    <source>
        <dbReference type="ARBA" id="ARBA00023136"/>
    </source>
</evidence>
<dbReference type="SMART" id="SM00091">
    <property type="entry name" value="PAS"/>
    <property type="match status" value="4"/>
</dbReference>
<keyword evidence="13" id="KW-0175">Coiled coil</keyword>
<dbReference type="InterPro" id="IPR000700">
    <property type="entry name" value="PAS-assoc_C"/>
</dbReference>
<dbReference type="PROSITE" id="PS50112">
    <property type="entry name" value="PAS"/>
    <property type="match status" value="2"/>
</dbReference>
<dbReference type="PROSITE" id="PS50113">
    <property type="entry name" value="PAC"/>
    <property type="match status" value="2"/>
</dbReference>
<dbReference type="Proteomes" id="UP000575898">
    <property type="component" value="Unassembled WGS sequence"/>
</dbReference>
<dbReference type="CDD" id="cd00130">
    <property type="entry name" value="PAS"/>
    <property type="match status" value="3"/>
</dbReference>